<sequence length="216" mass="23231">MKTEDLVIRLSQEDPRPKRWEPAMALAIAALATGVIVVFFSALWLAPRADLMTALAANDHTVLWKFVFAFGVVVTALPLVRDLTTPGRAAGIASLIALLPFAIVVVLGMRELVVLSETELRQLLSHASWLACLWQVPLLSIPAFAILVVIARRLAPTNLQRTGANIGVMASGFGAVGYALHCGDDSMLFVATAYTLAIGEMAFLGALLGPRLLRWT</sequence>
<accession>A0A1W6ZMQ9</accession>
<reference evidence="1 2" key="1">
    <citation type="submission" date="2017-05" db="EMBL/GenBank/DDBJ databases">
        <title>Full genome sequence of Pseudorhodoplanes sinuspersici.</title>
        <authorList>
            <person name="Dastgheib S.M.M."/>
            <person name="Shavandi M."/>
            <person name="Tirandaz H."/>
        </authorList>
    </citation>
    <scope>NUCLEOTIDE SEQUENCE [LARGE SCALE GENOMIC DNA]</scope>
    <source>
        <strain evidence="1 2">RIPI110</strain>
    </source>
</reference>
<protein>
    <submittedName>
        <fullName evidence="1">Uncharacterized protein</fullName>
    </submittedName>
</protein>
<evidence type="ECO:0000313" key="2">
    <source>
        <dbReference type="Proteomes" id="UP000194137"/>
    </source>
</evidence>
<name>A0A1W6ZMQ9_9HYPH</name>
<dbReference type="KEGG" id="psin:CAK95_02430"/>
<dbReference type="RefSeq" id="WP_086086377.1">
    <property type="nucleotide sequence ID" value="NZ_CP021112.1"/>
</dbReference>
<organism evidence="1 2">
    <name type="scientific">Pseudorhodoplanes sinuspersici</name>
    <dbReference type="NCBI Taxonomy" id="1235591"/>
    <lineage>
        <taxon>Bacteria</taxon>
        <taxon>Pseudomonadati</taxon>
        <taxon>Pseudomonadota</taxon>
        <taxon>Alphaproteobacteria</taxon>
        <taxon>Hyphomicrobiales</taxon>
        <taxon>Pseudorhodoplanes</taxon>
    </lineage>
</organism>
<dbReference type="OrthoDB" id="7764375at2"/>
<evidence type="ECO:0000313" key="1">
    <source>
        <dbReference type="EMBL" id="ARP98064.1"/>
    </source>
</evidence>
<dbReference type="AlphaFoldDB" id="A0A1W6ZMQ9"/>
<dbReference type="Pfam" id="PF06532">
    <property type="entry name" value="NrsF"/>
    <property type="match status" value="1"/>
</dbReference>
<dbReference type="Proteomes" id="UP000194137">
    <property type="component" value="Chromosome"/>
</dbReference>
<gene>
    <name evidence="1" type="ORF">CAK95_02430</name>
</gene>
<keyword evidence="2" id="KW-1185">Reference proteome</keyword>
<dbReference type="EMBL" id="CP021112">
    <property type="protein sequence ID" value="ARP98064.1"/>
    <property type="molecule type" value="Genomic_DNA"/>
</dbReference>
<dbReference type="STRING" id="1235591.CAK95_02430"/>
<dbReference type="InterPro" id="IPR009495">
    <property type="entry name" value="NrsF"/>
</dbReference>
<proteinExistence type="predicted"/>